<dbReference type="SMART" id="SM00382">
    <property type="entry name" value="AAA"/>
    <property type="match status" value="1"/>
</dbReference>
<evidence type="ECO:0000313" key="4">
    <source>
        <dbReference type="Proteomes" id="UP001202180"/>
    </source>
</evidence>
<evidence type="ECO:0000313" key="3">
    <source>
        <dbReference type="EMBL" id="MCK8496043.1"/>
    </source>
</evidence>
<keyword evidence="3" id="KW-0378">Hydrolase</keyword>
<evidence type="ECO:0000256" key="1">
    <source>
        <dbReference type="ARBA" id="ARBA00022515"/>
    </source>
</evidence>
<gene>
    <name evidence="3" type="ORF">M0L20_29525</name>
</gene>
<dbReference type="Gene3D" id="3.40.50.300">
    <property type="entry name" value="P-loop containing nucleotide triphosphate hydrolases"/>
    <property type="match status" value="1"/>
</dbReference>
<dbReference type="PROSITE" id="PS51199">
    <property type="entry name" value="SF4_HELICASE"/>
    <property type="match status" value="1"/>
</dbReference>
<dbReference type="EMBL" id="JALPRF010000015">
    <property type="protein sequence ID" value="MCK8496043.1"/>
    <property type="molecule type" value="Genomic_DNA"/>
</dbReference>
<dbReference type="PANTHER" id="PTHR30153">
    <property type="entry name" value="REPLICATIVE DNA HELICASE DNAB"/>
    <property type="match status" value="1"/>
</dbReference>
<dbReference type="InterPro" id="IPR027417">
    <property type="entry name" value="P-loop_NTPase"/>
</dbReference>
<dbReference type="PANTHER" id="PTHR30153:SF2">
    <property type="entry name" value="REPLICATIVE DNA HELICASE"/>
    <property type="match status" value="1"/>
</dbReference>
<comment type="caution">
    <text evidence="3">The sequence shown here is derived from an EMBL/GenBank/DDBJ whole genome shotgun (WGS) entry which is preliminary data.</text>
</comment>
<protein>
    <submittedName>
        <fullName evidence="3">DnaB helicase C-terminal domain-containing protein</fullName>
    </submittedName>
</protein>
<organism evidence="3 4">
    <name type="scientific">Spirosoma liriopis</name>
    <dbReference type="NCBI Taxonomy" id="2937440"/>
    <lineage>
        <taxon>Bacteria</taxon>
        <taxon>Pseudomonadati</taxon>
        <taxon>Bacteroidota</taxon>
        <taxon>Cytophagia</taxon>
        <taxon>Cytophagales</taxon>
        <taxon>Cytophagaceae</taxon>
        <taxon>Spirosoma</taxon>
    </lineage>
</organism>
<dbReference type="InterPro" id="IPR003593">
    <property type="entry name" value="AAA+_ATPase"/>
</dbReference>
<proteinExistence type="predicted"/>
<keyword evidence="4" id="KW-1185">Reference proteome</keyword>
<name>A0ABT0HWP4_9BACT</name>
<accession>A0ABT0HWP4</accession>
<dbReference type="SUPFAM" id="SSF52540">
    <property type="entry name" value="P-loop containing nucleoside triphosphate hydrolases"/>
    <property type="match status" value="1"/>
</dbReference>
<feature type="domain" description="SF4 helicase" evidence="2">
    <location>
        <begin position="35"/>
        <end position="315"/>
    </location>
</feature>
<dbReference type="GO" id="GO:0004386">
    <property type="term" value="F:helicase activity"/>
    <property type="evidence" value="ECO:0007669"/>
    <property type="project" value="UniProtKB-KW"/>
</dbReference>
<dbReference type="Proteomes" id="UP001202180">
    <property type="component" value="Unassembled WGS sequence"/>
</dbReference>
<keyword evidence="3" id="KW-0347">Helicase</keyword>
<dbReference type="RefSeq" id="WP_248480899.1">
    <property type="nucleotide sequence ID" value="NZ_JALPRF010000015.1"/>
</dbReference>
<dbReference type="InterPro" id="IPR007694">
    <property type="entry name" value="DNA_helicase_DnaB-like_C"/>
</dbReference>
<keyword evidence="3" id="KW-0067">ATP-binding</keyword>
<keyword evidence="1" id="KW-0639">Primosome</keyword>
<keyword evidence="3" id="KW-0547">Nucleotide-binding</keyword>
<dbReference type="Pfam" id="PF03796">
    <property type="entry name" value="DnaB_C"/>
    <property type="match status" value="1"/>
</dbReference>
<reference evidence="3 4" key="1">
    <citation type="submission" date="2022-04" db="EMBL/GenBank/DDBJ databases">
        <title>Spirosoma sp. strain RP8 genome sequencing and assembly.</title>
        <authorList>
            <person name="Jung Y."/>
        </authorList>
    </citation>
    <scope>NUCLEOTIDE SEQUENCE [LARGE SCALE GENOMIC DNA]</scope>
    <source>
        <strain evidence="3 4">RP8</strain>
    </source>
</reference>
<evidence type="ECO:0000259" key="2">
    <source>
        <dbReference type="PROSITE" id="PS51199"/>
    </source>
</evidence>
<sequence length="318" mass="36020">MEQIPTELDDLLETPLIESQWPTLEDYLEEYCQQMGSQGDGLKTYFKEFDEDLDGLRGIVIVGGEPGSGKTALVLQIGFDTAIDERPVVIYSFEMPKAQLVTRLFQRVGKIKFKKLQKRPESLLEDDLQQFVKAKETIAKASSRITIRETKDFFEKGTNGSVNAIFDFAEEIRQLNRITELYGKPPLVIIDSLHEIPVDQKYGRELKQKIDYIMLNLRNMCDQTGATFLLISHQSRNGQKEQGLTSFLGSASIEYTVDMALTVGKPQDAEKTAFAPGQTEDRELTVAKNRYGPRPKALLVFDGQYMDFTFMCRLSSGN</sequence>